<proteinExistence type="predicted"/>
<dbReference type="CDD" id="cd00093">
    <property type="entry name" value="HTH_XRE"/>
    <property type="match status" value="1"/>
</dbReference>
<dbReference type="EMBL" id="SJJZ01000002">
    <property type="protein sequence ID" value="TCC07839.1"/>
    <property type="molecule type" value="Genomic_DNA"/>
</dbReference>
<dbReference type="Gene3D" id="1.10.260.40">
    <property type="entry name" value="lambda repressor-like DNA-binding domains"/>
    <property type="match status" value="1"/>
</dbReference>
<feature type="domain" description="HTH cro/C1-type" evidence="1">
    <location>
        <begin position="16"/>
        <end position="70"/>
    </location>
</feature>
<dbReference type="InterPro" id="IPR012349">
    <property type="entry name" value="Split_barrel_FMN-bd"/>
</dbReference>
<evidence type="ECO:0000259" key="1">
    <source>
        <dbReference type="PROSITE" id="PS50943"/>
    </source>
</evidence>
<dbReference type="SUPFAM" id="SSF47413">
    <property type="entry name" value="lambda repressor-like DNA-binding domains"/>
    <property type="match status" value="1"/>
</dbReference>
<dbReference type="Pfam" id="PF13560">
    <property type="entry name" value="HTH_31"/>
    <property type="match status" value="1"/>
</dbReference>
<dbReference type="SUPFAM" id="SSF50475">
    <property type="entry name" value="FMN-binding split barrel"/>
    <property type="match status" value="1"/>
</dbReference>
<dbReference type="PROSITE" id="PS50943">
    <property type="entry name" value="HTH_CROC1"/>
    <property type="match status" value="1"/>
</dbReference>
<dbReference type="AlphaFoldDB" id="A0A4R0HJ93"/>
<dbReference type="InterPro" id="IPR024747">
    <property type="entry name" value="Pyridox_Oxase-rel"/>
</dbReference>
<organism evidence="2 3">
    <name type="scientific">Kribbella soli</name>
    <dbReference type="NCBI Taxonomy" id="1124743"/>
    <lineage>
        <taxon>Bacteria</taxon>
        <taxon>Bacillati</taxon>
        <taxon>Actinomycetota</taxon>
        <taxon>Actinomycetes</taxon>
        <taxon>Propionibacteriales</taxon>
        <taxon>Kribbellaceae</taxon>
        <taxon>Kribbella</taxon>
    </lineage>
</organism>
<sequence>MDAETRDRRNDLGTRIRHRRQALGLTIAEVSDRTGLESGRLDHIETRPFALTGAELVRLAHALDLTVTDLTADRPKAARRAPAAPVLDPMRKEECRRLIEAGSVGRIAYDGVDGLVVIPVNYCTLGELIVFRTAADSAVAQYDLAPIVFELDVVDEGMHNGWSVMVNGTVRPALDTEIESVHDRVEPWAGGTRDTYMTIDPHRTTGRRIRSW</sequence>
<protein>
    <submittedName>
        <fullName evidence="2">Helix-turn-helix domain-containing protein</fullName>
    </submittedName>
</protein>
<dbReference type="SMART" id="SM00530">
    <property type="entry name" value="HTH_XRE"/>
    <property type="match status" value="1"/>
</dbReference>
<name>A0A4R0HJ93_9ACTN</name>
<dbReference type="OrthoDB" id="5193072at2"/>
<dbReference type="GO" id="GO:0003677">
    <property type="term" value="F:DNA binding"/>
    <property type="evidence" value="ECO:0007669"/>
    <property type="project" value="InterPro"/>
</dbReference>
<dbReference type="Gene3D" id="2.30.110.10">
    <property type="entry name" value="Electron Transport, Fmn-binding Protein, Chain A"/>
    <property type="match status" value="1"/>
</dbReference>
<accession>A0A4R0HJ93</accession>
<dbReference type="InterPro" id="IPR010982">
    <property type="entry name" value="Lambda_DNA-bd_dom_sf"/>
</dbReference>
<dbReference type="Proteomes" id="UP000292346">
    <property type="component" value="Unassembled WGS sequence"/>
</dbReference>
<dbReference type="Pfam" id="PF12900">
    <property type="entry name" value="Pyridox_ox_2"/>
    <property type="match status" value="1"/>
</dbReference>
<evidence type="ECO:0000313" key="3">
    <source>
        <dbReference type="Proteomes" id="UP000292346"/>
    </source>
</evidence>
<evidence type="ECO:0000313" key="2">
    <source>
        <dbReference type="EMBL" id="TCC07839.1"/>
    </source>
</evidence>
<comment type="caution">
    <text evidence="2">The sequence shown here is derived from an EMBL/GenBank/DDBJ whole genome shotgun (WGS) entry which is preliminary data.</text>
</comment>
<keyword evidence="3" id="KW-1185">Reference proteome</keyword>
<dbReference type="InterPro" id="IPR001387">
    <property type="entry name" value="Cro/C1-type_HTH"/>
</dbReference>
<gene>
    <name evidence="2" type="ORF">E0H45_18000</name>
</gene>
<reference evidence="2 3" key="1">
    <citation type="submission" date="2019-02" db="EMBL/GenBank/DDBJ databases">
        <title>Kribbella capetownensis sp. nov. and Kribbella speibonae sp. nov., isolated from soil.</title>
        <authorList>
            <person name="Curtis S.M."/>
            <person name="Norton I."/>
            <person name="Everest G.J."/>
            <person name="Meyers P.R."/>
        </authorList>
    </citation>
    <scope>NUCLEOTIDE SEQUENCE [LARGE SCALE GENOMIC DNA]</scope>
    <source>
        <strain evidence="2 3">KCTC 29219</strain>
    </source>
</reference>
<dbReference type="RefSeq" id="WP_131338698.1">
    <property type="nucleotide sequence ID" value="NZ_SJJZ01000002.1"/>
</dbReference>